<feature type="compositionally biased region" description="Polar residues" evidence="1">
    <location>
        <begin position="7"/>
        <end position="22"/>
    </location>
</feature>
<keyword evidence="3" id="KW-1185">Reference proteome</keyword>
<feature type="region of interest" description="Disordered" evidence="1">
    <location>
        <begin position="1"/>
        <end position="26"/>
    </location>
</feature>
<evidence type="ECO:0000313" key="2">
    <source>
        <dbReference type="EMBL" id="MPC53627.1"/>
    </source>
</evidence>
<evidence type="ECO:0000256" key="1">
    <source>
        <dbReference type="SAM" id="MobiDB-lite"/>
    </source>
</evidence>
<comment type="caution">
    <text evidence="2">The sequence shown here is derived from an EMBL/GenBank/DDBJ whole genome shotgun (WGS) entry which is preliminary data.</text>
</comment>
<protein>
    <submittedName>
        <fullName evidence="2">Uncharacterized protein</fullName>
    </submittedName>
</protein>
<organism evidence="2 3">
    <name type="scientific">Portunus trituberculatus</name>
    <name type="common">Swimming crab</name>
    <name type="synonym">Neptunus trituberculatus</name>
    <dbReference type="NCBI Taxonomy" id="210409"/>
    <lineage>
        <taxon>Eukaryota</taxon>
        <taxon>Metazoa</taxon>
        <taxon>Ecdysozoa</taxon>
        <taxon>Arthropoda</taxon>
        <taxon>Crustacea</taxon>
        <taxon>Multicrustacea</taxon>
        <taxon>Malacostraca</taxon>
        <taxon>Eumalacostraca</taxon>
        <taxon>Eucarida</taxon>
        <taxon>Decapoda</taxon>
        <taxon>Pleocyemata</taxon>
        <taxon>Brachyura</taxon>
        <taxon>Eubrachyura</taxon>
        <taxon>Portunoidea</taxon>
        <taxon>Portunidae</taxon>
        <taxon>Portuninae</taxon>
        <taxon>Portunus</taxon>
    </lineage>
</organism>
<dbReference type="AlphaFoldDB" id="A0A5B7G7U0"/>
<proteinExistence type="predicted"/>
<accession>A0A5B7G7U0</accession>
<dbReference type="Proteomes" id="UP000324222">
    <property type="component" value="Unassembled WGS sequence"/>
</dbReference>
<reference evidence="2 3" key="1">
    <citation type="submission" date="2019-05" db="EMBL/GenBank/DDBJ databases">
        <title>Another draft genome of Portunus trituberculatus and its Hox gene families provides insights of decapod evolution.</title>
        <authorList>
            <person name="Jeong J.-H."/>
            <person name="Song I."/>
            <person name="Kim S."/>
            <person name="Choi T."/>
            <person name="Kim D."/>
            <person name="Ryu S."/>
            <person name="Kim W."/>
        </authorList>
    </citation>
    <scope>NUCLEOTIDE SEQUENCE [LARGE SCALE GENOMIC DNA]</scope>
    <source>
        <tissue evidence="2">Muscle</tissue>
    </source>
</reference>
<sequence length="70" mass="7859">MVPLNPQHPQSLATTHPPTHSCHSACPSLLHRPGQATIQQPTAPPATHHWPAPMCYLQDRLWRVWGRVLT</sequence>
<name>A0A5B7G7U0_PORTR</name>
<dbReference type="EMBL" id="VSRR010011769">
    <property type="protein sequence ID" value="MPC53627.1"/>
    <property type="molecule type" value="Genomic_DNA"/>
</dbReference>
<gene>
    <name evidence="2" type="ORF">E2C01_047525</name>
</gene>
<evidence type="ECO:0000313" key="3">
    <source>
        <dbReference type="Proteomes" id="UP000324222"/>
    </source>
</evidence>